<evidence type="ECO:0000256" key="5">
    <source>
        <dbReference type="RuleBase" id="RU362110"/>
    </source>
</evidence>
<dbReference type="SUPFAM" id="SSF49899">
    <property type="entry name" value="Concanavalin A-like lectins/glucanases"/>
    <property type="match status" value="1"/>
</dbReference>
<comment type="caution">
    <text evidence="8">The sequence shown here is derived from an EMBL/GenBank/DDBJ whole genome shotgun (WGS) entry which is preliminary data.</text>
</comment>
<evidence type="ECO:0000256" key="2">
    <source>
        <dbReference type="ARBA" id="ARBA00012758"/>
    </source>
</evidence>
<protein>
    <recommendedName>
        <fullName evidence="2">beta-fructofuranosidase</fullName>
        <ecNumber evidence="2">3.2.1.26</ecNumber>
    </recommendedName>
</protein>
<dbReference type="SUPFAM" id="SSF75005">
    <property type="entry name" value="Arabinanase/levansucrase/invertase"/>
    <property type="match status" value="1"/>
</dbReference>
<dbReference type="Pfam" id="PF08244">
    <property type="entry name" value="Glyco_hydro_32C"/>
    <property type="match status" value="1"/>
</dbReference>
<keyword evidence="4 5" id="KW-0326">Glycosidase</keyword>
<dbReference type="PANTHER" id="PTHR43101">
    <property type="entry name" value="BETA-FRUCTOSIDASE"/>
    <property type="match status" value="1"/>
</dbReference>
<dbReference type="InterPro" id="IPR013189">
    <property type="entry name" value="Glyco_hydro_32_C"/>
</dbReference>
<dbReference type="InterPro" id="IPR013148">
    <property type="entry name" value="Glyco_hydro_32_N"/>
</dbReference>
<evidence type="ECO:0000313" key="9">
    <source>
        <dbReference type="Proteomes" id="UP001055091"/>
    </source>
</evidence>
<accession>A0AA37JG39</accession>
<dbReference type="GO" id="GO:0005975">
    <property type="term" value="P:carbohydrate metabolic process"/>
    <property type="evidence" value="ECO:0007669"/>
    <property type="project" value="InterPro"/>
</dbReference>
<dbReference type="PANTHER" id="PTHR43101:SF1">
    <property type="entry name" value="BETA-FRUCTOSIDASE"/>
    <property type="match status" value="1"/>
</dbReference>
<reference evidence="8" key="1">
    <citation type="submission" date="2022-01" db="EMBL/GenBank/DDBJ databases">
        <title>Novel bile acid biosynthetic pathways are enriched in the microbiome of centenarians.</title>
        <authorList>
            <person name="Sato Y."/>
            <person name="Atarashi K."/>
            <person name="Plichta R.D."/>
            <person name="Arai Y."/>
            <person name="Sasajima S."/>
            <person name="Kearney M.S."/>
            <person name="Suda W."/>
            <person name="Takeshita K."/>
            <person name="Sasaki T."/>
            <person name="Okamoto S."/>
            <person name="Skelly N.A."/>
            <person name="Okamura Y."/>
            <person name="Vlamakis H."/>
            <person name="Li Y."/>
            <person name="Tanoue T."/>
            <person name="Takei H."/>
            <person name="Nittono H."/>
            <person name="Narushima S."/>
            <person name="Irie J."/>
            <person name="Itoh H."/>
            <person name="Moriya K."/>
            <person name="Sugiura Y."/>
            <person name="Suematsu M."/>
            <person name="Moritoki N."/>
            <person name="Shibata S."/>
            <person name="Littman R.D."/>
            <person name="Fischbach A.M."/>
            <person name="Uwamino Y."/>
            <person name="Inoue T."/>
            <person name="Honda A."/>
            <person name="Hattori M."/>
            <person name="Murai T."/>
            <person name="Xavier J.R."/>
            <person name="Hirose N."/>
            <person name="Honda K."/>
        </authorList>
    </citation>
    <scope>NUCLEOTIDE SEQUENCE</scope>
    <source>
        <strain evidence="8">CE91-St55</strain>
    </source>
</reference>
<comment type="similarity">
    <text evidence="1 5">Belongs to the glycosyl hydrolase 32 family.</text>
</comment>
<dbReference type="AlphaFoldDB" id="A0AA37JG39"/>
<feature type="domain" description="Glycosyl hydrolase family 32 C-terminal" evidence="7">
    <location>
        <begin position="359"/>
        <end position="432"/>
    </location>
</feature>
<name>A0AA37JG39_9FIRM</name>
<sequence>MTENTIHIKAPGCWMNDPNGFIYYRGKYHMFYQCFPFDTRWGRMHWGHAVSEDLVHWEHKGIALFPSKHGDRDGCFSGSAVEHEGKLYLYYTGVRYLEEDPEDTNLCLNEKFVSAQMMITSEDGVHFDNIRDKREIIAPLEDRERGDAAHTRDPKVWRGSDAWYMVLGTHGGDSNGRLLFYRSADLENWSYVNAVSKSGLGWMWECPDYYETKGGKVLSFSPMGFLKDGYREENQNICMVVDFEEESCTMRMPEQYQFLDYGLDLYAAQSTVDEDGRRVMAAWVRMPEAADGEWIGMMCSPRVAEVEDGHIYFRMHPAVRGAYTRKIDRPDEAAEAGYLIAADLEEGDRIEIGGYLIYRKGNRICTDRSLTAGNDRDGRMQFETPEIKNGGHVEILVDANLIEVFVNDGEYVISNVVYGVGNEILTANKIKLYTIRETG</sequence>
<feature type="domain" description="Glycosyl hydrolase family 32 N-terminal" evidence="6">
    <location>
        <begin position="7"/>
        <end position="310"/>
    </location>
</feature>
<dbReference type="InterPro" id="IPR023296">
    <property type="entry name" value="Glyco_hydro_beta-prop_sf"/>
</dbReference>
<evidence type="ECO:0000256" key="1">
    <source>
        <dbReference type="ARBA" id="ARBA00009902"/>
    </source>
</evidence>
<dbReference type="GO" id="GO:0004564">
    <property type="term" value="F:beta-fructofuranosidase activity"/>
    <property type="evidence" value="ECO:0007669"/>
    <property type="project" value="UniProtKB-EC"/>
</dbReference>
<dbReference type="CDD" id="cd08996">
    <property type="entry name" value="GH32_FFase"/>
    <property type="match status" value="1"/>
</dbReference>
<evidence type="ECO:0000259" key="7">
    <source>
        <dbReference type="Pfam" id="PF08244"/>
    </source>
</evidence>
<dbReference type="Proteomes" id="UP001055091">
    <property type="component" value="Unassembled WGS sequence"/>
</dbReference>
<dbReference type="EMBL" id="BQNJ01000001">
    <property type="protein sequence ID" value="GKG98040.1"/>
    <property type="molecule type" value="Genomic_DNA"/>
</dbReference>
<dbReference type="InterPro" id="IPR013320">
    <property type="entry name" value="ConA-like_dom_sf"/>
</dbReference>
<evidence type="ECO:0000259" key="6">
    <source>
        <dbReference type="Pfam" id="PF00251"/>
    </source>
</evidence>
<evidence type="ECO:0000256" key="4">
    <source>
        <dbReference type="ARBA" id="ARBA00023295"/>
    </source>
</evidence>
<dbReference type="Gene3D" id="2.60.120.560">
    <property type="entry name" value="Exo-inulinase, domain 1"/>
    <property type="match status" value="1"/>
</dbReference>
<organism evidence="8 9">
    <name type="scientific">Hungatella hathewayi</name>
    <dbReference type="NCBI Taxonomy" id="154046"/>
    <lineage>
        <taxon>Bacteria</taxon>
        <taxon>Bacillati</taxon>
        <taxon>Bacillota</taxon>
        <taxon>Clostridia</taxon>
        <taxon>Lachnospirales</taxon>
        <taxon>Lachnospiraceae</taxon>
        <taxon>Hungatella</taxon>
    </lineage>
</organism>
<keyword evidence="3 5" id="KW-0378">Hydrolase</keyword>
<dbReference type="InterPro" id="IPR051214">
    <property type="entry name" value="GH32_Enzymes"/>
</dbReference>
<proteinExistence type="inferred from homology"/>
<evidence type="ECO:0000256" key="3">
    <source>
        <dbReference type="ARBA" id="ARBA00022801"/>
    </source>
</evidence>
<dbReference type="Gene3D" id="2.115.10.20">
    <property type="entry name" value="Glycosyl hydrolase domain, family 43"/>
    <property type="match status" value="1"/>
</dbReference>
<dbReference type="SMART" id="SM00640">
    <property type="entry name" value="Glyco_32"/>
    <property type="match status" value="1"/>
</dbReference>
<dbReference type="InterPro" id="IPR001362">
    <property type="entry name" value="Glyco_hydro_32"/>
</dbReference>
<dbReference type="Pfam" id="PF00251">
    <property type="entry name" value="Glyco_hydro_32N"/>
    <property type="match status" value="1"/>
</dbReference>
<dbReference type="RefSeq" id="WP_118042910.1">
    <property type="nucleotide sequence ID" value="NZ_BQNJ01000001.1"/>
</dbReference>
<dbReference type="EC" id="3.2.1.26" evidence="2"/>
<gene>
    <name evidence="8" type="ORF">CE91St55_00220</name>
</gene>
<evidence type="ECO:0000313" key="8">
    <source>
        <dbReference type="EMBL" id="GKG98040.1"/>
    </source>
</evidence>